<protein>
    <submittedName>
        <fullName evidence="2">Uncharacterized protein</fullName>
    </submittedName>
</protein>
<reference evidence="2 3" key="1">
    <citation type="submission" date="2024-04" db="EMBL/GenBank/DDBJ databases">
        <title>Biological Control Activity of Plant Growth Promoting Rhizobacteria Burkholderia pyrrocinia BX1 against Tobacco black shank Introduction Tobacco black shank (TBS) caused by the oomycete Phytophthora. nicotianae (P. nicotianae) has become a destructive soil.</title>
        <authorList>
            <person name="Liu X."/>
            <person name="Shu C."/>
        </authorList>
    </citation>
    <scope>NUCLEOTIDE SEQUENCE [LARGE SCALE GENOMIC DNA]</scope>
    <source>
        <strain evidence="2 3">BX1</strain>
    </source>
</reference>
<sequence length="173" mass="19371">MAADGGNGQVGDEPPAPAIEEIPNDDTVSRLVDFPHKYNEDRELIWESVFAFTKSKGQYTGESVNWSKYCATPDEIHALGCAWQRKKRERAPTMEYVGYMVAGVADVRAVNNRRGHSFQVVHDPDGNQGQHHAEIRYLRSTTAGVPFESGDREELKLALQKEFGLLVPHKCDD</sequence>
<dbReference type="RefSeq" id="WP_342308227.1">
    <property type="nucleotide sequence ID" value="NZ_CP150849.1"/>
</dbReference>
<keyword evidence="3" id="KW-1185">Reference proteome</keyword>
<dbReference type="Proteomes" id="UP001484179">
    <property type="component" value="Chromosome 1"/>
</dbReference>
<gene>
    <name evidence="2" type="ORF">WN985_17170</name>
</gene>
<evidence type="ECO:0000313" key="2">
    <source>
        <dbReference type="EMBL" id="WZW54091.1"/>
    </source>
</evidence>
<evidence type="ECO:0000256" key="1">
    <source>
        <dbReference type="SAM" id="MobiDB-lite"/>
    </source>
</evidence>
<dbReference type="EMBL" id="CP150849">
    <property type="protein sequence ID" value="WZW54091.1"/>
    <property type="molecule type" value="Genomic_DNA"/>
</dbReference>
<accession>A0ABZ3BFU2</accession>
<proteinExistence type="predicted"/>
<organism evidence="2 3">
    <name type="scientific">Burkholderia pyrrocinia</name>
    <name type="common">Pseudomonas pyrrocinia</name>
    <dbReference type="NCBI Taxonomy" id="60550"/>
    <lineage>
        <taxon>Bacteria</taxon>
        <taxon>Pseudomonadati</taxon>
        <taxon>Pseudomonadota</taxon>
        <taxon>Betaproteobacteria</taxon>
        <taxon>Burkholderiales</taxon>
        <taxon>Burkholderiaceae</taxon>
        <taxon>Burkholderia</taxon>
        <taxon>Burkholderia cepacia complex</taxon>
    </lineage>
</organism>
<name>A0ABZ3BFU2_BURPY</name>
<feature type="region of interest" description="Disordered" evidence="1">
    <location>
        <begin position="1"/>
        <end position="25"/>
    </location>
</feature>
<evidence type="ECO:0000313" key="3">
    <source>
        <dbReference type="Proteomes" id="UP001484179"/>
    </source>
</evidence>